<gene>
    <name evidence="1" type="ORF">MCM1_0283</name>
</gene>
<evidence type="ECO:0000313" key="2">
    <source>
        <dbReference type="Proteomes" id="UP000035331"/>
    </source>
</evidence>
<organism evidence="1 2">
    <name type="scientific">Methanosarcina barkeri CM1</name>
    <dbReference type="NCBI Taxonomy" id="796385"/>
    <lineage>
        <taxon>Archaea</taxon>
        <taxon>Methanobacteriati</taxon>
        <taxon>Methanobacteriota</taxon>
        <taxon>Stenosarchaea group</taxon>
        <taxon>Methanomicrobia</taxon>
        <taxon>Methanosarcinales</taxon>
        <taxon>Methanosarcinaceae</taxon>
        <taxon>Methanosarcina</taxon>
    </lineage>
</organism>
<dbReference type="Proteomes" id="UP000035331">
    <property type="component" value="Chromosome"/>
</dbReference>
<sequence length="58" mass="6303">MGETEASKITEVSKVIEAFDPQIVASAVTENLPEVSRALRAATNNNNNNNKKAMEQVE</sequence>
<reference evidence="2" key="1">
    <citation type="submission" date="2014-06" db="EMBL/GenBank/DDBJ databases">
        <title>The complete genome sequence of Methanosarcina barkeri CM1.</title>
        <authorList>
            <consortium name="Pastoral Greenhouse Gas Research Consortium"/>
            <person name="Lambie S.C."/>
            <person name="Leahy S.C."/>
            <person name="Kelly W.J."/>
            <person name="Li D."/>
            <person name="Reilly K."/>
            <person name="Attwood G.T."/>
            <person name="Altermann E."/>
        </authorList>
    </citation>
    <scope>NUCLEOTIDE SEQUENCE [LARGE SCALE GENOMIC DNA]</scope>
    <source>
        <strain evidence="2">CM1</strain>
    </source>
</reference>
<dbReference type="EMBL" id="CP008746">
    <property type="protein sequence ID" value="AKJ37396.1"/>
    <property type="molecule type" value="Genomic_DNA"/>
</dbReference>
<reference evidence="1 2" key="2">
    <citation type="journal article" date="2015" name="Stand. Genomic Sci.">
        <title>The complete genome sequence of the rumen methanogen Methanosarcina barkeri CM1.</title>
        <authorList>
            <person name="Lambie S.C."/>
            <person name="Kelly W.J."/>
            <person name="Leahy S.C."/>
            <person name="Li D."/>
            <person name="Reilly K."/>
            <person name="McAllister T.A."/>
            <person name="Valle E.R."/>
            <person name="Attwood G.T."/>
            <person name="Altermann E."/>
        </authorList>
    </citation>
    <scope>NUCLEOTIDE SEQUENCE [LARGE SCALE GENOMIC DNA]</scope>
    <source>
        <strain evidence="1 2">CM1</strain>
    </source>
</reference>
<dbReference type="RefSeq" id="WP_155396443.1">
    <property type="nucleotide sequence ID" value="NZ_CP008746.1"/>
</dbReference>
<proteinExistence type="predicted"/>
<dbReference type="PATRIC" id="fig|796385.3.peg.341"/>
<dbReference type="GeneID" id="42569725"/>
<protein>
    <submittedName>
        <fullName evidence="1">Uncharacterized protein</fullName>
    </submittedName>
</protein>
<evidence type="ECO:0000313" key="1">
    <source>
        <dbReference type="EMBL" id="AKJ37396.1"/>
    </source>
</evidence>
<dbReference type="AlphaFoldDB" id="A0A0G3C5Z3"/>
<name>A0A0G3C5Z3_METBA</name>
<accession>A0A0G3C5Z3</accession>